<evidence type="ECO:0000256" key="1">
    <source>
        <dbReference type="ARBA" id="ARBA00022997"/>
    </source>
</evidence>
<feature type="transmembrane region" description="Helical" evidence="4">
    <location>
        <begin position="29"/>
        <end position="46"/>
    </location>
</feature>
<dbReference type="SUPFAM" id="SSF51556">
    <property type="entry name" value="Metallo-dependent hydrolases"/>
    <property type="match status" value="1"/>
</dbReference>
<evidence type="ECO:0000256" key="2">
    <source>
        <dbReference type="RuleBase" id="RU341113"/>
    </source>
</evidence>
<keyword evidence="2" id="KW-0862">Zinc</keyword>
<feature type="compositionally biased region" description="Polar residues" evidence="3">
    <location>
        <begin position="1"/>
        <end position="10"/>
    </location>
</feature>
<keyword evidence="2" id="KW-0378">Hydrolase</keyword>
<comment type="caution">
    <text evidence="5">The sequence shown here is derived from an EMBL/GenBank/DDBJ whole genome shotgun (WGS) entry which is preliminary data.</text>
</comment>
<keyword evidence="6" id="KW-1185">Reference proteome</keyword>
<dbReference type="PANTHER" id="PTHR10443:SF12">
    <property type="entry name" value="DIPEPTIDASE"/>
    <property type="match status" value="1"/>
</dbReference>
<accession>A0ABR3W6Z3</accession>
<dbReference type="Proteomes" id="UP001586593">
    <property type="component" value="Unassembled WGS sequence"/>
</dbReference>
<dbReference type="Gene3D" id="3.20.20.140">
    <property type="entry name" value="Metal-dependent hydrolases"/>
    <property type="match status" value="1"/>
</dbReference>
<organism evidence="5 6">
    <name type="scientific">Phialemonium thermophilum</name>
    <dbReference type="NCBI Taxonomy" id="223376"/>
    <lineage>
        <taxon>Eukaryota</taxon>
        <taxon>Fungi</taxon>
        <taxon>Dikarya</taxon>
        <taxon>Ascomycota</taxon>
        <taxon>Pezizomycotina</taxon>
        <taxon>Sordariomycetes</taxon>
        <taxon>Sordariomycetidae</taxon>
        <taxon>Cephalothecales</taxon>
        <taxon>Cephalothecaceae</taxon>
        <taxon>Phialemonium</taxon>
    </lineage>
</organism>
<reference evidence="5 6" key="1">
    <citation type="journal article" date="2024" name="Commun. Biol.">
        <title>Comparative genomic analysis of thermophilic fungi reveals convergent evolutionary adaptations and gene losses.</title>
        <authorList>
            <person name="Steindorff A.S."/>
            <person name="Aguilar-Pontes M.V."/>
            <person name="Robinson A.J."/>
            <person name="Andreopoulos B."/>
            <person name="LaButti K."/>
            <person name="Kuo A."/>
            <person name="Mondo S."/>
            <person name="Riley R."/>
            <person name="Otillar R."/>
            <person name="Haridas S."/>
            <person name="Lipzen A."/>
            <person name="Grimwood J."/>
            <person name="Schmutz J."/>
            <person name="Clum A."/>
            <person name="Reid I.D."/>
            <person name="Moisan M.C."/>
            <person name="Butler G."/>
            <person name="Nguyen T.T.M."/>
            <person name="Dewar K."/>
            <person name="Conant G."/>
            <person name="Drula E."/>
            <person name="Henrissat B."/>
            <person name="Hansel C."/>
            <person name="Singer S."/>
            <person name="Hutchinson M.I."/>
            <person name="de Vries R.P."/>
            <person name="Natvig D.O."/>
            <person name="Powell A.J."/>
            <person name="Tsang A."/>
            <person name="Grigoriev I.V."/>
        </authorList>
    </citation>
    <scope>NUCLEOTIDE SEQUENCE [LARGE SCALE GENOMIC DNA]</scope>
    <source>
        <strain evidence="5 6">ATCC 24622</strain>
    </source>
</reference>
<feature type="region of interest" description="Disordered" evidence="3">
    <location>
        <begin position="1"/>
        <end position="20"/>
    </location>
</feature>
<name>A0ABR3W6Z3_9PEZI</name>
<evidence type="ECO:0000256" key="4">
    <source>
        <dbReference type="SAM" id="Phobius"/>
    </source>
</evidence>
<keyword evidence="2" id="KW-0482">Metalloprotease</keyword>
<comment type="catalytic activity">
    <reaction evidence="2">
        <text>an L-aminoacyl-L-amino acid + H2O = 2 an L-alpha-amino acid</text>
        <dbReference type="Rhea" id="RHEA:48940"/>
        <dbReference type="ChEBI" id="CHEBI:15377"/>
        <dbReference type="ChEBI" id="CHEBI:59869"/>
        <dbReference type="ChEBI" id="CHEBI:77460"/>
        <dbReference type="EC" id="3.4.13.19"/>
    </reaction>
</comment>
<sequence>MPSDKGSSPPTVAGHAQASRRNRSFQRSSVTILLFLLPLALLWRFYPSPMEYFQRLGPATIEQRVEKILKTTPLIDGHNDLAFLLRALYGNHIYEDNFTSKFENGGFAGHADLPRLKAGLNGGAFWSVYWPCPANGSDYSDEAYREIVQDTLLQIDVVARLRDAYPEHFSGNVNGNTALKAFQSGKFISPLGIEGLHQIGNSPGNLRLYYELGVRYATLTHNCGNRYADAALWESPLRKAPPVWGGLSEDGKRLVDEMNRIGMIVDLAHVSEDTMRHVLGAGGDGWRGSRAPVIFSHSSAYALCPHPRNVPDDVLRLVRDRRSVVMVNFAPDFVSCVDASDHRDDGLPDFYPPNSTLEHVADHIIHIGQVAGFDHVGLGSDFDGILNTPKGLEDVTKFPNLVAELLRRGVSDEDAAKVVGGNLLRVWKEIDAVAARLQRDNEPVLEDDLEPLPWLHALR</sequence>
<gene>
    <name evidence="5" type="ORF">VTK73DRAFT_8708</name>
</gene>
<dbReference type="EC" id="3.4.13.19" evidence="2"/>
<keyword evidence="2" id="KW-0479">Metal-binding</keyword>
<keyword evidence="4" id="KW-1133">Transmembrane helix</keyword>
<protein>
    <recommendedName>
        <fullName evidence="2">Dipeptidase</fullName>
        <ecNumber evidence="2">3.4.13.19</ecNumber>
    </recommendedName>
</protein>
<evidence type="ECO:0000313" key="6">
    <source>
        <dbReference type="Proteomes" id="UP001586593"/>
    </source>
</evidence>
<comment type="cofactor">
    <cofactor evidence="2">
        <name>Zn(2+)</name>
        <dbReference type="ChEBI" id="CHEBI:29105"/>
    </cofactor>
</comment>
<dbReference type="InterPro" id="IPR008257">
    <property type="entry name" value="Pept_M19"/>
</dbReference>
<evidence type="ECO:0000256" key="3">
    <source>
        <dbReference type="SAM" id="MobiDB-lite"/>
    </source>
</evidence>
<dbReference type="PROSITE" id="PS51365">
    <property type="entry name" value="RENAL_DIPEPTIDASE_2"/>
    <property type="match status" value="1"/>
</dbReference>
<dbReference type="CDD" id="cd01301">
    <property type="entry name" value="rDP_like"/>
    <property type="match status" value="1"/>
</dbReference>
<keyword evidence="4" id="KW-0472">Membrane</keyword>
<proteinExistence type="inferred from homology"/>
<dbReference type="PANTHER" id="PTHR10443">
    <property type="entry name" value="MICROSOMAL DIPEPTIDASE"/>
    <property type="match status" value="1"/>
</dbReference>
<dbReference type="InterPro" id="IPR032466">
    <property type="entry name" value="Metal_Hydrolase"/>
</dbReference>
<keyword evidence="1 2" id="KW-0224">Dipeptidase</keyword>
<dbReference type="Pfam" id="PF01244">
    <property type="entry name" value="Peptidase_M19"/>
    <property type="match status" value="1"/>
</dbReference>
<dbReference type="EMBL" id="JAZHXJ010000658">
    <property type="protein sequence ID" value="KAL1854512.1"/>
    <property type="molecule type" value="Genomic_DNA"/>
</dbReference>
<evidence type="ECO:0000313" key="5">
    <source>
        <dbReference type="EMBL" id="KAL1854512.1"/>
    </source>
</evidence>
<keyword evidence="2" id="KW-0645">Protease</keyword>
<keyword evidence="4" id="KW-0812">Transmembrane</keyword>
<comment type="similarity">
    <text evidence="2">Belongs to the metallo-dependent hydrolases superfamily. Peptidase M19 family.</text>
</comment>